<dbReference type="RefSeq" id="WP_159260809.1">
    <property type="nucleotide sequence ID" value="NZ_CP041348.1"/>
</dbReference>
<name>A0A857FQD7_KOMXY</name>
<evidence type="ECO:0000313" key="2">
    <source>
        <dbReference type="EMBL" id="QHC34674.1"/>
    </source>
</evidence>
<sequence>MTGNPMADLLKFGERSGESRANPEPRPASLARCRDWMGSTCRPHAVHGEGTVQTTNAMLMAAVKAEVV</sequence>
<gene>
    <name evidence="2" type="ORF">FMA36_03370</name>
</gene>
<feature type="region of interest" description="Disordered" evidence="1">
    <location>
        <begin position="1"/>
        <end position="29"/>
    </location>
</feature>
<organism evidence="2 3">
    <name type="scientific">Komagataeibacter xylinus</name>
    <name type="common">Gluconacetobacter xylinus</name>
    <dbReference type="NCBI Taxonomy" id="28448"/>
    <lineage>
        <taxon>Bacteria</taxon>
        <taxon>Pseudomonadati</taxon>
        <taxon>Pseudomonadota</taxon>
        <taxon>Alphaproteobacteria</taxon>
        <taxon>Acetobacterales</taxon>
        <taxon>Acetobacteraceae</taxon>
        <taxon>Komagataeibacter</taxon>
    </lineage>
</organism>
<evidence type="ECO:0000256" key="1">
    <source>
        <dbReference type="SAM" id="MobiDB-lite"/>
    </source>
</evidence>
<accession>A0A857FQD7</accession>
<evidence type="ECO:0000313" key="3">
    <source>
        <dbReference type="Proteomes" id="UP000464674"/>
    </source>
</evidence>
<feature type="compositionally biased region" description="Basic and acidic residues" evidence="1">
    <location>
        <begin position="11"/>
        <end position="23"/>
    </location>
</feature>
<reference evidence="2 3" key="1">
    <citation type="journal article" date="2020" name="Carbohydr. Polym.">
        <title>Characterization and optimization of production of bacterial cellulose from strain CGMCC 17276 based on whole-genome analysis.</title>
        <authorList>
            <person name="Lu T."/>
            <person name="Gao H."/>
            <person name="Liao B."/>
            <person name="Wu J."/>
            <person name="Zhang W."/>
            <person name="Huang J."/>
            <person name="Liu M."/>
            <person name="Huang J."/>
            <person name="Chang Z."/>
            <person name="Jin M."/>
            <person name="Yi Z."/>
            <person name="Jiang D."/>
        </authorList>
    </citation>
    <scope>NUCLEOTIDE SEQUENCE [LARGE SCALE GENOMIC DNA]</scope>
    <source>
        <strain evidence="2 3">CGMCC 17276</strain>
    </source>
</reference>
<dbReference type="AlphaFoldDB" id="A0A857FQD7"/>
<proteinExistence type="predicted"/>
<protein>
    <submittedName>
        <fullName evidence="2">Uncharacterized protein</fullName>
    </submittedName>
</protein>
<dbReference type="EMBL" id="CP041348">
    <property type="protein sequence ID" value="QHC34674.1"/>
    <property type="molecule type" value="Genomic_DNA"/>
</dbReference>
<dbReference type="Proteomes" id="UP000464674">
    <property type="component" value="Chromosome"/>
</dbReference>